<keyword evidence="1" id="KW-1133">Transmembrane helix</keyword>
<name>A0AAV4XVY4_CAEEX</name>
<sequence>MLLTPSQDQLARHKFRMTMAFPEIQNILDRGAHWSSKGKIEKNRKWINIGFRMSGYINIWAGVIAIYPSLGQLQSRSLIEFFSIDTVEEPKSRPLYY</sequence>
<keyword evidence="1" id="KW-0472">Membrane</keyword>
<keyword evidence="1" id="KW-0812">Transmembrane</keyword>
<comment type="caution">
    <text evidence="2">The sequence shown here is derived from an EMBL/GenBank/DDBJ whole genome shotgun (WGS) entry which is preliminary data.</text>
</comment>
<evidence type="ECO:0000313" key="3">
    <source>
        <dbReference type="Proteomes" id="UP001054945"/>
    </source>
</evidence>
<proteinExistence type="predicted"/>
<evidence type="ECO:0000256" key="1">
    <source>
        <dbReference type="SAM" id="Phobius"/>
    </source>
</evidence>
<accession>A0AAV4XVY4</accession>
<reference evidence="2 3" key="1">
    <citation type="submission" date="2021-06" db="EMBL/GenBank/DDBJ databases">
        <title>Caerostris extrusa draft genome.</title>
        <authorList>
            <person name="Kono N."/>
            <person name="Arakawa K."/>
        </authorList>
    </citation>
    <scope>NUCLEOTIDE SEQUENCE [LARGE SCALE GENOMIC DNA]</scope>
</reference>
<dbReference type="EMBL" id="BPLR01018263">
    <property type="protein sequence ID" value="GIY98146.1"/>
    <property type="molecule type" value="Genomic_DNA"/>
</dbReference>
<feature type="transmembrane region" description="Helical" evidence="1">
    <location>
        <begin position="46"/>
        <end position="67"/>
    </location>
</feature>
<gene>
    <name evidence="2" type="ORF">CEXT_792721</name>
</gene>
<evidence type="ECO:0000313" key="2">
    <source>
        <dbReference type="EMBL" id="GIY98146.1"/>
    </source>
</evidence>
<organism evidence="2 3">
    <name type="scientific">Caerostris extrusa</name>
    <name type="common">Bark spider</name>
    <name type="synonym">Caerostris bankana</name>
    <dbReference type="NCBI Taxonomy" id="172846"/>
    <lineage>
        <taxon>Eukaryota</taxon>
        <taxon>Metazoa</taxon>
        <taxon>Ecdysozoa</taxon>
        <taxon>Arthropoda</taxon>
        <taxon>Chelicerata</taxon>
        <taxon>Arachnida</taxon>
        <taxon>Araneae</taxon>
        <taxon>Araneomorphae</taxon>
        <taxon>Entelegynae</taxon>
        <taxon>Araneoidea</taxon>
        <taxon>Araneidae</taxon>
        <taxon>Caerostris</taxon>
    </lineage>
</organism>
<protein>
    <submittedName>
        <fullName evidence="2">Uncharacterized protein</fullName>
    </submittedName>
</protein>
<dbReference type="Proteomes" id="UP001054945">
    <property type="component" value="Unassembled WGS sequence"/>
</dbReference>
<dbReference type="AlphaFoldDB" id="A0AAV4XVY4"/>
<keyword evidence="3" id="KW-1185">Reference proteome</keyword>